<dbReference type="PANTHER" id="PTHR33048:SF131">
    <property type="entry name" value="INTEGRAL MEMBRANE PROTEIN"/>
    <property type="match status" value="1"/>
</dbReference>
<evidence type="ECO:0000313" key="9">
    <source>
        <dbReference type="Proteomes" id="UP000799777"/>
    </source>
</evidence>
<feature type="domain" description="Rhodopsin" evidence="7">
    <location>
        <begin position="24"/>
        <end position="259"/>
    </location>
</feature>
<evidence type="ECO:0000256" key="3">
    <source>
        <dbReference type="ARBA" id="ARBA00022989"/>
    </source>
</evidence>
<feature type="transmembrane region" description="Helical" evidence="6">
    <location>
        <begin position="198"/>
        <end position="218"/>
    </location>
</feature>
<feature type="transmembrane region" description="Helical" evidence="6">
    <location>
        <begin position="37"/>
        <end position="64"/>
    </location>
</feature>
<feature type="non-terminal residue" evidence="8">
    <location>
        <position position="1"/>
    </location>
</feature>
<gene>
    <name evidence="8" type="ORF">EK21DRAFT_38687</name>
</gene>
<protein>
    <recommendedName>
        <fullName evidence="7">Rhodopsin domain-containing protein</fullName>
    </recommendedName>
</protein>
<evidence type="ECO:0000313" key="8">
    <source>
        <dbReference type="EMBL" id="KAF2032012.1"/>
    </source>
</evidence>
<dbReference type="GO" id="GO:0016020">
    <property type="term" value="C:membrane"/>
    <property type="evidence" value="ECO:0007669"/>
    <property type="project" value="UniProtKB-SubCell"/>
</dbReference>
<keyword evidence="9" id="KW-1185">Reference proteome</keyword>
<feature type="non-terminal residue" evidence="8">
    <location>
        <position position="271"/>
    </location>
</feature>
<evidence type="ECO:0000259" key="7">
    <source>
        <dbReference type="Pfam" id="PF20684"/>
    </source>
</evidence>
<dbReference type="InterPro" id="IPR052337">
    <property type="entry name" value="SAT4-like"/>
</dbReference>
<keyword evidence="4 6" id="KW-0472">Membrane</keyword>
<evidence type="ECO:0000256" key="4">
    <source>
        <dbReference type="ARBA" id="ARBA00023136"/>
    </source>
</evidence>
<dbReference type="InterPro" id="IPR049326">
    <property type="entry name" value="Rhodopsin_dom_fungi"/>
</dbReference>
<dbReference type="PANTHER" id="PTHR33048">
    <property type="entry name" value="PTH11-LIKE INTEGRAL MEMBRANE PROTEIN (AFU_ORTHOLOGUE AFUA_5G11245)"/>
    <property type="match status" value="1"/>
</dbReference>
<comment type="similarity">
    <text evidence="5">Belongs to the SAT4 family.</text>
</comment>
<dbReference type="Pfam" id="PF20684">
    <property type="entry name" value="Fung_rhodopsin"/>
    <property type="match status" value="1"/>
</dbReference>
<evidence type="ECO:0000256" key="6">
    <source>
        <dbReference type="SAM" id="Phobius"/>
    </source>
</evidence>
<sequence length="271" mass="30510">DLRSALIVTNVVLIVLSLTAIACRVGRKVLLKRPFSWHDALIMLAALLASTFSTLLMIASRYGLGLPKDEVTAKNLRMVFKLVLIYRAFYFTCNWTVKASLLLFYTTLTIDRWARRFINVMQVMAFAFGVTCLGVTIFQCNPIHKVWDGARVRGHCASWPAFNLFNSCFMLATDVILYAMPLVFVWNLRVSRSKRIAVNMLFALGVLCLAASSVRIYFVHAQNTSPNFTRRNAMTVICAAVENHLAIIVACAPSIKVVLLHYLPGLRHDFE</sequence>
<dbReference type="EMBL" id="ML978176">
    <property type="protein sequence ID" value="KAF2032012.1"/>
    <property type="molecule type" value="Genomic_DNA"/>
</dbReference>
<feature type="transmembrane region" description="Helical" evidence="6">
    <location>
        <begin position="164"/>
        <end position="186"/>
    </location>
</feature>
<keyword evidence="3 6" id="KW-1133">Transmembrane helix</keyword>
<reference evidence="8" key="1">
    <citation type="journal article" date="2020" name="Stud. Mycol.">
        <title>101 Dothideomycetes genomes: a test case for predicting lifestyles and emergence of pathogens.</title>
        <authorList>
            <person name="Haridas S."/>
            <person name="Albert R."/>
            <person name="Binder M."/>
            <person name="Bloem J."/>
            <person name="Labutti K."/>
            <person name="Salamov A."/>
            <person name="Andreopoulos B."/>
            <person name="Baker S."/>
            <person name="Barry K."/>
            <person name="Bills G."/>
            <person name="Bluhm B."/>
            <person name="Cannon C."/>
            <person name="Castanera R."/>
            <person name="Culley D."/>
            <person name="Daum C."/>
            <person name="Ezra D."/>
            <person name="Gonzalez J."/>
            <person name="Henrissat B."/>
            <person name="Kuo A."/>
            <person name="Liang C."/>
            <person name="Lipzen A."/>
            <person name="Lutzoni F."/>
            <person name="Magnuson J."/>
            <person name="Mondo S."/>
            <person name="Nolan M."/>
            <person name="Ohm R."/>
            <person name="Pangilinan J."/>
            <person name="Park H.-J."/>
            <person name="Ramirez L."/>
            <person name="Alfaro M."/>
            <person name="Sun H."/>
            <person name="Tritt A."/>
            <person name="Yoshinaga Y."/>
            <person name="Zwiers L.-H."/>
            <person name="Turgeon B."/>
            <person name="Goodwin S."/>
            <person name="Spatafora J."/>
            <person name="Crous P."/>
            <person name="Grigoriev I."/>
        </authorList>
    </citation>
    <scope>NUCLEOTIDE SEQUENCE</scope>
    <source>
        <strain evidence="8">CBS 110217</strain>
    </source>
</reference>
<organism evidence="8 9">
    <name type="scientific">Setomelanomma holmii</name>
    <dbReference type="NCBI Taxonomy" id="210430"/>
    <lineage>
        <taxon>Eukaryota</taxon>
        <taxon>Fungi</taxon>
        <taxon>Dikarya</taxon>
        <taxon>Ascomycota</taxon>
        <taxon>Pezizomycotina</taxon>
        <taxon>Dothideomycetes</taxon>
        <taxon>Pleosporomycetidae</taxon>
        <taxon>Pleosporales</taxon>
        <taxon>Pleosporineae</taxon>
        <taxon>Phaeosphaeriaceae</taxon>
        <taxon>Setomelanomma</taxon>
    </lineage>
</organism>
<accession>A0A9P4LPS0</accession>
<comment type="subcellular location">
    <subcellularLocation>
        <location evidence="1">Membrane</location>
        <topology evidence="1">Multi-pass membrane protein</topology>
    </subcellularLocation>
</comment>
<dbReference type="AlphaFoldDB" id="A0A9P4LPS0"/>
<feature type="transmembrane region" description="Helical" evidence="6">
    <location>
        <begin position="117"/>
        <end position="138"/>
    </location>
</feature>
<evidence type="ECO:0000256" key="1">
    <source>
        <dbReference type="ARBA" id="ARBA00004141"/>
    </source>
</evidence>
<dbReference type="Proteomes" id="UP000799777">
    <property type="component" value="Unassembled WGS sequence"/>
</dbReference>
<dbReference type="OrthoDB" id="5413793at2759"/>
<name>A0A9P4LPS0_9PLEO</name>
<feature type="transmembrane region" description="Helical" evidence="6">
    <location>
        <begin position="6"/>
        <end position="25"/>
    </location>
</feature>
<comment type="caution">
    <text evidence="8">The sequence shown here is derived from an EMBL/GenBank/DDBJ whole genome shotgun (WGS) entry which is preliminary data.</text>
</comment>
<proteinExistence type="inferred from homology"/>
<evidence type="ECO:0000256" key="5">
    <source>
        <dbReference type="ARBA" id="ARBA00038359"/>
    </source>
</evidence>
<evidence type="ECO:0000256" key="2">
    <source>
        <dbReference type="ARBA" id="ARBA00022692"/>
    </source>
</evidence>
<keyword evidence="2 6" id="KW-0812">Transmembrane</keyword>
<feature type="transmembrane region" description="Helical" evidence="6">
    <location>
        <begin position="84"/>
        <end position="105"/>
    </location>
</feature>